<sequence>MVFRPDLEDRIIAKREIENIRGGDKILVSLLSLAGISNKFLNEIWVDVGGGQLLEKCALPHPVRPSNSHEPPIIFMKSLVRFVESSPERRVFCRDTGFVIAIPPGVVLL</sequence>
<name>A0ABD5YB90_9EURY</name>
<dbReference type="RefSeq" id="WP_382262011.1">
    <property type="nucleotide sequence ID" value="NZ_JBHTAS010000003.1"/>
</dbReference>
<proteinExistence type="predicted"/>
<evidence type="ECO:0000313" key="2">
    <source>
        <dbReference type="Proteomes" id="UP001596432"/>
    </source>
</evidence>
<accession>A0ABD5YB90</accession>
<organism evidence="1 2">
    <name type="scientific">Halosimplex aquaticum</name>
    <dbReference type="NCBI Taxonomy" id="3026162"/>
    <lineage>
        <taxon>Archaea</taxon>
        <taxon>Methanobacteriati</taxon>
        <taxon>Methanobacteriota</taxon>
        <taxon>Stenosarchaea group</taxon>
        <taxon>Halobacteria</taxon>
        <taxon>Halobacteriales</taxon>
        <taxon>Haloarculaceae</taxon>
        <taxon>Halosimplex</taxon>
    </lineage>
</organism>
<reference evidence="1 2" key="1">
    <citation type="journal article" date="2019" name="Int. J. Syst. Evol. Microbiol.">
        <title>The Global Catalogue of Microorganisms (GCM) 10K type strain sequencing project: providing services to taxonomists for standard genome sequencing and annotation.</title>
        <authorList>
            <consortium name="The Broad Institute Genomics Platform"/>
            <consortium name="The Broad Institute Genome Sequencing Center for Infectious Disease"/>
            <person name="Wu L."/>
            <person name="Ma J."/>
        </authorList>
    </citation>
    <scope>NUCLEOTIDE SEQUENCE [LARGE SCALE GENOMIC DNA]</scope>
    <source>
        <strain evidence="1 2">XZYJT29</strain>
    </source>
</reference>
<dbReference type="EMBL" id="JBHTAS010000003">
    <property type="protein sequence ID" value="MFC7143143.1"/>
    <property type="molecule type" value="Genomic_DNA"/>
</dbReference>
<protein>
    <submittedName>
        <fullName evidence="1">Uncharacterized protein</fullName>
    </submittedName>
</protein>
<comment type="caution">
    <text evidence="1">The sequence shown here is derived from an EMBL/GenBank/DDBJ whole genome shotgun (WGS) entry which is preliminary data.</text>
</comment>
<dbReference type="AlphaFoldDB" id="A0ABD5YB90"/>
<keyword evidence="2" id="KW-1185">Reference proteome</keyword>
<dbReference type="Proteomes" id="UP001596432">
    <property type="component" value="Unassembled WGS sequence"/>
</dbReference>
<gene>
    <name evidence="1" type="ORF">ACFQMA_25450</name>
</gene>
<evidence type="ECO:0000313" key="1">
    <source>
        <dbReference type="EMBL" id="MFC7143143.1"/>
    </source>
</evidence>